<comment type="caution">
    <text evidence="1">The sequence shown here is derived from an EMBL/GenBank/DDBJ whole genome shotgun (WGS) entry which is preliminary data.</text>
</comment>
<gene>
    <name evidence="1" type="ORF">ACFSBL_10230</name>
</gene>
<organism evidence="1 2">
    <name type="scientific">Haloarchaeobius litoreus</name>
    <dbReference type="NCBI Taxonomy" id="755306"/>
    <lineage>
        <taxon>Archaea</taxon>
        <taxon>Methanobacteriati</taxon>
        <taxon>Methanobacteriota</taxon>
        <taxon>Stenosarchaea group</taxon>
        <taxon>Halobacteria</taxon>
        <taxon>Halobacteriales</taxon>
        <taxon>Halorubellaceae</taxon>
        <taxon>Haloarchaeobius</taxon>
    </lineage>
</organism>
<sequence length="63" mass="6477">MHTCSGRTDLGVGIQSVDDVGGPVGELAVLATVVEVHTHKGVVLGEHEAEAILRLGCTQSDLV</sequence>
<name>A0ABD6DLV0_9EURY</name>
<proteinExistence type="predicted"/>
<protein>
    <submittedName>
        <fullName evidence="1">Uncharacterized protein</fullName>
    </submittedName>
</protein>
<accession>A0ABD6DLV0</accession>
<dbReference type="RefSeq" id="WP_390293200.1">
    <property type="nucleotide sequence ID" value="NZ_JBHUDO010000002.1"/>
</dbReference>
<reference evidence="1 2" key="1">
    <citation type="journal article" date="2019" name="Int. J. Syst. Evol. Microbiol.">
        <title>The Global Catalogue of Microorganisms (GCM) 10K type strain sequencing project: providing services to taxonomists for standard genome sequencing and annotation.</title>
        <authorList>
            <consortium name="The Broad Institute Genomics Platform"/>
            <consortium name="The Broad Institute Genome Sequencing Center for Infectious Disease"/>
            <person name="Wu L."/>
            <person name="Ma J."/>
        </authorList>
    </citation>
    <scope>NUCLEOTIDE SEQUENCE [LARGE SCALE GENOMIC DNA]</scope>
    <source>
        <strain evidence="1 2">CGMCC 1.10390</strain>
    </source>
</reference>
<dbReference type="Proteomes" id="UP001597034">
    <property type="component" value="Unassembled WGS sequence"/>
</dbReference>
<dbReference type="AlphaFoldDB" id="A0ABD6DLV0"/>
<keyword evidence="2" id="KW-1185">Reference proteome</keyword>
<evidence type="ECO:0000313" key="1">
    <source>
        <dbReference type="EMBL" id="MFD1646058.1"/>
    </source>
</evidence>
<dbReference type="EMBL" id="JBHUDO010000002">
    <property type="protein sequence ID" value="MFD1646058.1"/>
    <property type="molecule type" value="Genomic_DNA"/>
</dbReference>
<evidence type="ECO:0000313" key="2">
    <source>
        <dbReference type="Proteomes" id="UP001597034"/>
    </source>
</evidence>